<dbReference type="PANTHER" id="PTHR34559:SF1">
    <property type="entry name" value="OS06G0175900 PROTEIN"/>
    <property type="match status" value="1"/>
</dbReference>
<evidence type="ECO:0000256" key="3">
    <source>
        <dbReference type="ARBA" id="ARBA00022448"/>
    </source>
</evidence>
<dbReference type="InterPro" id="IPR036642">
    <property type="entry name" value="Cyt_bc1_su8_sf"/>
</dbReference>
<dbReference type="EMBL" id="LGRX02007700">
    <property type="protein sequence ID" value="KAK3274478.1"/>
    <property type="molecule type" value="Genomic_DNA"/>
</dbReference>
<reference evidence="12 13" key="1">
    <citation type="journal article" date="2015" name="Genome Biol. Evol.">
        <title>Comparative Genomics of a Bacterivorous Green Alga Reveals Evolutionary Causalities and Consequences of Phago-Mixotrophic Mode of Nutrition.</title>
        <authorList>
            <person name="Burns J.A."/>
            <person name="Paasch A."/>
            <person name="Narechania A."/>
            <person name="Kim E."/>
        </authorList>
    </citation>
    <scope>NUCLEOTIDE SEQUENCE [LARGE SCALE GENOMIC DNA]</scope>
    <source>
        <strain evidence="12 13">PLY_AMNH</strain>
    </source>
</reference>
<comment type="caution">
    <text evidence="12">The sequence shown here is derived from an EMBL/GenBank/DDBJ whole genome shotgun (WGS) entry which is preliminary data.</text>
</comment>
<evidence type="ECO:0000256" key="1">
    <source>
        <dbReference type="ARBA" id="ARBA00004434"/>
    </source>
</evidence>
<sequence length="74" mass="8610">MGKKAVRIGKEVIYSLSPHELNVLPGLFKDTAYKLKKKFSDKWFEIGGFFIFPLAATVTYAENYSEQEKLHHRF</sequence>
<keyword evidence="13" id="KW-1185">Reference proteome</keyword>
<evidence type="ECO:0000256" key="10">
    <source>
        <dbReference type="ARBA" id="ARBA00023136"/>
    </source>
</evidence>
<dbReference type="SUPFAM" id="SSF81508">
    <property type="entry name" value="Ubiquinone-binding protein QP-C of cytochrome bc1 complex (Ubiquinol-cytochrome c reductase)"/>
    <property type="match status" value="1"/>
</dbReference>
<gene>
    <name evidence="12" type="ORF">CYMTET_17339</name>
</gene>
<keyword evidence="7" id="KW-0249">Electron transport</keyword>
<evidence type="ECO:0000256" key="11">
    <source>
        <dbReference type="SAM" id="Phobius"/>
    </source>
</evidence>
<dbReference type="PANTHER" id="PTHR34559">
    <property type="entry name" value="CYTOCHROME B-C1 COMPLEX SUBUNIT 8"/>
    <property type="match status" value="1"/>
</dbReference>
<keyword evidence="3" id="KW-0813">Transport</keyword>
<protein>
    <recommendedName>
        <fullName evidence="14">Cytochrome b-c1 complex subunit 8</fullName>
    </recommendedName>
</protein>
<evidence type="ECO:0000256" key="7">
    <source>
        <dbReference type="ARBA" id="ARBA00022982"/>
    </source>
</evidence>
<proteinExistence type="inferred from homology"/>
<dbReference type="InterPro" id="IPR020101">
    <property type="entry name" value="Cyt_b-c1_8-plants"/>
</dbReference>
<evidence type="ECO:0000256" key="4">
    <source>
        <dbReference type="ARBA" id="ARBA00022660"/>
    </source>
</evidence>
<evidence type="ECO:0000256" key="6">
    <source>
        <dbReference type="ARBA" id="ARBA00022792"/>
    </source>
</evidence>
<keyword evidence="10 11" id="KW-0472">Membrane</keyword>
<evidence type="ECO:0000256" key="2">
    <source>
        <dbReference type="ARBA" id="ARBA00007668"/>
    </source>
</evidence>
<keyword evidence="6" id="KW-0999">Mitochondrion inner membrane</keyword>
<evidence type="ECO:0000256" key="5">
    <source>
        <dbReference type="ARBA" id="ARBA00022692"/>
    </source>
</evidence>
<feature type="transmembrane region" description="Helical" evidence="11">
    <location>
        <begin position="43"/>
        <end position="61"/>
    </location>
</feature>
<dbReference type="GO" id="GO:0005743">
    <property type="term" value="C:mitochondrial inner membrane"/>
    <property type="evidence" value="ECO:0007669"/>
    <property type="project" value="UniProtKB-SubCell"/>
</dbReference>
<name>A0AAE0GAU8_9CHLO</name>
<evidence type="ECO:0000313" key="13">
    <source>
        <dbReference type="Proteomes" id="UP001190700"/>
    </source>
</evidence>
<dbReference type="AlphaFoldDB" id="A0AAE0GAU8"/>
<dbReference type="Gene3D" id="1.20.5.210">
    <property type="entry name" value="Cytochrome b-c1 complex subunit 8"/>
    <property type="match status" value="1"/>
</dbReference>
<evidence type="ECO:0008006" key="14">
    <source>
        <dbReference type="Google" id="ProtNLM"/>
    </source>
</evidence>
<dbReference type="GO" id="GO:0006122">
    <property type="term" value="P:mitochondrial electron transport, ubiquinol to cytochrome c"/>
    <property type="evidence" value="ECO:0007669"/>
    <property type="project" value="InterPro"/>
</dbReference>
<keyword evidence="4" id="KW-0679">Respiratory chain</keyword>
<evidence type="ECO:0000313" key="12">
    <source>
        <dbReference type="EMBL" id="KAK3274478.1"/>
    </source>
</evidence>
<accession>A0AAE0GAU8</accession>
<evidence type="ECO:0000256" key="8">
    <source>
        <dbReference type="ARBA" id="ARBA00022989"/>
    </source>
</evidence>
<keyword evidence="5 11" id="KW-0812">Transmembrane</keyword>
<keyword evidence="8 11" id="KW-1133">Transmembrane helix</keyword>
<dbReference type="Proteomes" id="UP001190700">
    <property type="component" value="Unassembled WGS sequence"/>
</dbReference>
<dbReference type="Pfam" id="PF10890">
    <property type="entry name" value="Cyt_b-c1_8"/>
    <property type="match status" value="1"/>
</dbReference>
<comment type="subcellular location">
    <subcellularLocation>
        <location evidence="1">Mitochondrion inner membrane</location>
        <topology evidence="1">Single-pass membrane protein</topology>
    </subcellularLocation>
</comment>
<organism evidence="12 13">
    <name type="scientific">Cymbomonas tetramitiformis</name>
    <dbReference type="NCBI Taxonomy" id="36881"/>
    <lineage>
        <taxon>Eukaryota</taxon>
        <taxon>Viridiplantae</taxon>
        <taxon>Chlorophyta</taxon>
        <taxon>Pyramimonadophyceae</taxon>
        <taxon>Pyramimonadales</taxon>
        <taxon>Pyramimonadaceae</taxon>
        <taxon>Cymbomonas</taxon>
    </lineage>
</organism>
<keyword evidence="9" id="KW-0496">Mitochondrion</keyword>
<dbReference type="GO" id="GO:0045275">
    <property type="term" value="C:respiratory chain complex III"/>
    <property type="evidence" value="ECO:0007669"/>
    <property type="project" value="InterPro"/>
</dbReference>
<comment type="similarity">
    <text evidence="2">Belongs to the UQCRQ/QCR8 family.</text>
</comment>
<evidence type="ECO:0000256" key="9">
    <source>
        <dbReference type="ARBA" id="ARBA00023128"/>
    </source>
</evidence>